<feature type="chain" id="PRO_5040504159" description="Serine protease" evidence="2">
    <location>
        <begin position="20"/>
        <end position="697"/>
    </location>
</feature>
<dbReference type="InterPro" id="IPR043504">
    <property type="entry name" value="Peptidase_S1_PA_chymotrypsin"/>
</dbReference>
<evidence type="ECO:0000313" key="4">
    <source>
        <dbReference type="Proteomes" id="UP000696485"/>
    </source>
</evidence>
<evidence type="ECO:0000256" key="1">
    <source>
        <dbReference type="SAM" id="MobiDB-lite"/>
    </source>
</evidence>
<organism evidence="3 4">
    <name type="scientific">Podila minutissima</name>
    <dbReference type="NCBI Taxonomy" id="64525"/>
    <lineage>
        <taxon>Eukaryota</taxon>
        <taxon>Fungi</taxon>
        <taxon>Fungi incertae sedis</taxon>
        <taxon>Mucoromycota</taxon>
        <taxon>Mortierellomycotina</taxon>
        <taxon>Mortierellomycetes</taxon>
        <taxon>Mortierellales</taxon>
        <taxon>Mortierellaceae</taxon>
        <taxon>Podila</taxon>
    </lineage>
</organism>
<evidence type="ECO:0000256" key="2">
    <source>
        <dbReference type="SAM" id="SignalP"/>
    </source>
</evidence>
<gene>
    <name evidence="3" type="ORF">BG006_003916</name>
</gene>
<feature type="region of interest" description="Disordered" evidence="1">
    <location>
        <begin position="238"/>
        <end position="272"/>
    </location>
</feature>
<dbReference type="PANTHER" id="PTHR36234:SF5">
    <property type="entry name" value="LYSYL ENDOPEPTIDASE"/>
    <property type="match status" value="1"/>
</dbReference>
<feature type="compositionally biased region" description="Basic and acidic residues" evidence="1">
    <location>
        <begin position="240"/>
        <end position="256"/>
    </location>
</feature>
<protein>
    <recommendedName>
        <fullName evidence="5">Serine protease</fullName>
    </recommendedName>
</protein>
<dbReference type="InterPro" id="IPR009003">
    <property type="entry name" value="Peptidase_S1_PA"/>
</dbReference>
<feature type="signal peptide" evidence="2">
    <location>
        <begin position="1"/>
        <end position="19"/>
    </location>
</feature>
<dbReference type="EMBL" id="JAAAUY010000217">
    <property type="protein sequence ID" value="KAF9333177.1"/>
    <property type="molecule type" value="Genomic_DNA"/>
</dbReference>
<evidence type="ECO:0008006" key="5">
    <source>
        <dbReference type="Google" id="ProtNLM"/>
    </source>
</evidence>
<evidence type="ECO:0000313" key="3">
    <source>
        <dbReference type="EMBL" id="KAF9333177.1"/>
    </source>
</evidence>
<sequence>MRISALLLVSTTLVILTGSRHTNNFAQAQVSVPGRYAANYAASPSLALSTFSEPLPVLQLPRLDNAQLLDQEQRQKQLTQEADGIYQFGHAVEMASSFIDGHSTLSAGRWVSLRDLQRAQSQAQVDNNDDETMVWQLEIHSRSALSLNLIFSDFELPGGTEFYVSGKKTLLGAFTAQVNNKADRVFATAPVAGDKILLEYYTPRSILQVTKPRIQLSHVIHGYKPMLLAASSDSTARGFRQRDGSIRSRVPGEGRRVRNGRRSFVDQSEASFSSPSALLDDIFNEMDRQDDDDDDSNIPRAMSGKCNVDVACYQKEFHDQSRSVGVILTDYNQKYCTGALVNNVRQDGRQLFLTANHCTGFKDTSAHVVMFNHEKLQCGGSGEVVNEHDTAQGLVMLAGYALSDFTLYEITETIPDTYDLYMAGWSAMPLAPTSRQRVEEGPSHHPYVASRDEPALSPWRTPRSKTHNIDDPLPQPPADRDNLLPIVGIHHPSGDSKKISFFFNGSLPKACWTECSPEEYYHWQIPRWDQGTTEPGSSGSPLFDADKRIVGQLHGGSASCWNRNGYDVYGGIHASFQVPPKIKDRLVTYLDPEGTGIKVLDGYSLEAARRDSQERDDESLVEERVEAMEEPLGVADFEKPLGYGHHHRHEAYPHLSHHRHSREFGREDMFARAREALASIWQRIYGYDEEAIIVVLE</sequence>
<reference evidence="3" key="1">
    <citation type="journal article" date="2020" name="Fungal Divers.">
        <title>Resolving the Mortierellaceae phylogeny through synthesis of multi-gene phylogenetics and phylogenomics.</title>
        <authorList>
            <person name="Vandepol N."/>
            <person name="Liber J."/>
            <person name="Desiro A."/>
            <person name="Na H."/>
            <person name="Kennedy M."/>
            <person name="Barry K."/>
            <person name="Grigoriev I.V."/>
            <person name="Miller A.N."/>
            <person name="O'Donnell K."/>
            <person name="Stajich J.E."/>
            <person name="Bonito G."/>
        </authorList>
    </citation>
    <scope>NUCLEOTIDE SEQUENCE</scope>
    <source>
        <strain evidence="3">NVP1</strain>
    </source>
</reference>
<keyword evidence="2" id="KW-0732">Signal</keyword>
<feature type="region of interest" description="Disordered" evidence="1">
    <location>
        <begin position="434"/>
        <end position="477"/>
    </location>
</feature>
<dbReference type="Gene3D" id="2.40.10.10">
    <property type="entry name" value="Trypsin-like serine proteases"/>
    <property type="match status" value="2"/>
</dbReference>
<accession>A0A9P5SQX1</accession>
<dbReference type="PANTHER" id="PTHR36234">
    <property type="entry name" value="LYSYL ENDOPEPTIDASE"/>
    <property type="match status" value="1"/>
</dbReference>
<name>A0A9P5SQX1_9FUNG</name>
<comment type="caution">
    <text evidence="3">The sequence shown here is derived from an EMBL/GenBank/DDBJ whole genome shotgun (WGS) entry which is preliminary data.</text>
</comment>
<dbReference type="SUPFAM" id="SSF50494">
    <property type="entry name" value="Trypsin-like serine proteases"/>
    <property type="match status" value="2"/>
</dbReference>
<dbReference type="AlphaFoldDB" id="A0A9P5SQX1"/>
<dbReference type="Proteomes" id="UP000696485">
    <property type="component" value="Unassembled WGS sequence"/>
</dbReference>
<keyword evidence="4" id="KW-1185">Reference proteome</keyword>
<proteinExistence type="predicted"/>